<dbReference type="SUPFAM" id="SSF56219">
    <property type="entry name" value="DNase I-like"/>
    <property type="match status" value="1"/>
</dbReference>
<dbReference type="Proteomes" id="UP000299102">
    <property type="component" value="Unassembled WGS sequence"/>
</dbReference>
<dbReference type="OrthoDB" id="7491480at2759"/>
<accession>A0A4C1XL73</accession>
<comment type="caution">
    <text evidence="3">The sequence shown here is derived from an EMBL/GenBank/DDBJ whole genome shotgun (WGS) entry which is preliminary data.</text>
</comment>
<protein>
    <submittedName>
        <fullName evidence="3">Retrovirus-related Pol polyprotein from type-1 retrotransposable element R1</fullName>
    </submittedName>
</protein>
<dbReference type="Pfam" id="PF14529">
    <property type="entry name" value="Exo_endo_phos_2"/>
    <property type="match status" value="1"/>
</dbReference>
<dbReference type="InterPro" id="IPR005135">
    <property type="entry name" value="Endo/exonuclease/phosphatase"/>
</dbReference>
<organism evidence="3 4">
    <name type="scientific">Eumeta variegata</name>
    <name type="common">Bagworm moth</name>
    <name type="synonym">Eumeta japonica</name>
    <dbReference type="NCBI Taxonomy" id="151549"/>
    <lineage>
        <taxon>Eukaryota</taxon>
        <taxon>Metazoa</taxon>
        <taxon>Ecdysozoa</taxon>
        <taxon>Arthropoda</taxon>
        <taxon>Hexapoda</taxon>
        <taxon>Insecta</taxon>
        <taxon>Pterygota</taxon>
        <taxon>Neoptera</taxon>
        <taxon>Endopterygota</taxon>
        <taxon>Lepidoptera</taxon>
        <taxon>Glossata</taxon>
        <taxon>Ditrysia</taxon>
        <taxon>Tineoidea</taxon>
        <taxon>Psychidae</taxon>
        <taxon>Oiketicinae</taxon>
        <taxon>Eumeta</taxon>
    </lineage>
</organism>
<evidence type="ECO:0000313" key="4">
    <source>
        <dbReference type="Proteomes" id="UP000299102"/>
    </source>
</evidence>
<reference evidence="3 4" key="1">
    <citation type="journal article" date="2019" name="Commun. Biol.">
        <title>The bagworm genome reveals a unique fibroin gene that provides high tensile strength.</title>
        <authorList>
            <person name="Kono N."/>
            <person name="Nakamura H."/>
            <person name="Ohtoshi R."/>
            <person name="Tomita M."/>
            <person name="Numata K."/>
            <person name="Arakawa K."/>
        </authorList>
    </citation>
    <scope>NUCLEOTIDE SEQUENCE [LARGE SCALE GENOMIC DNA]</scope>
</reference>
<proteinExistence type="predicted"/>
<dbReference type="GO" id="GO:0003824">
    <property type="term" value="F:catalytic activity"/>
    <property type="evidence" value="ECO:0007669"/>
    <property type="project" value="InterPro"/>
</dbReference>
<evidence type="ECO:0000259" key="2">
    <source>
        <dbReference type="Pfam" id="PF14529"/>
    </source>
</evidence>
<keyword evidence="4" id="KW-1185">Reference proteome</keyword>
<dbReference type="EMBL" id="BGZK01000882">
    <property type="protein sequence ID" value="GBP63893.1"/>
    <property type="molecule type" value="Genomic_DNA"/>
</dbReference>
<gene>
    <name evidence="3" type="ORF">EVAR_39555_1</name>
</gene>
<evidence type="ECO:0000313" key="3">
    <source>
        <dbReference type="EMBL" id="GBP63893.1"/>
    </source>
</evidence>
<evidence type="ECO:0000256" key="1">
    <source>
        <dbReference type="SAM" id="MobiDB-lite"/>
    </source>
</evidence>
<sequence length="253" mass="28792">MVVHVGPNDLYMVSGYLQYSDRIDPYLKQLGFVLNSLRGKRVIVVIDSNAHSPMWHCERRQYTGRGAEAEHRRQQMEGFITGRGLTLHNRENQPATFAGAPGESNIDLTLSTRGVEVSDWRVLEEASVSDHRLIVFRVDDAERAATCAEPIEEPVRFRDRGVDWDEFKRVVQVRIGRIRWGAPAAKVAGSLTDVIIRSARECLGLIKLRSYYRYGWWNEELDRMRGMTAKEEDLAESESEGRGLRSECAIGLP</sequence>
<dbReference type="AlphaFoldDB" id="A0A4C1XL73"/>
<name>A0A4C1XL73_EUMVA</name>
<dbReference type="InterPro" id="IPR036691">
    <property type="entry name" value="Endo/exonu/phosph_ase_sf"/>
</dbReference>
<dbReference type="Gene3D" id="3.60.10.10">
    <property type="entry name" value="Endonuclease/exonuclease/phosphatase"/>
    <property type="match status" value="1"/>
</dbReference>
<feature type="domain" description="Endonuclease/exonuclease/phosphatase" evidence="2">
    <location>
        <begin position="11"/>
        <end position="134"/>
    </location>
</feature>
<feature type="region of interest" description="Disordered" evidence="1">
    <location>
        <begin position="232"/>
        <end position="253"/>
    </location>
</feature>